<evidence type="ECO:0000256" key="9">
    <source>
        <dbReference type="ARBA" id="ARBA00022824"/>
    </source>
</evidence>
<evidence type="ECO:0000256" key="2">
    <source>
        <dbReference type="ARBA" id="ARBA00004771"/>
    </source>
</evidence>
<keyword evidence="10 14" id="KW-1133">Transmembrane helix</keyword>
<evidence type="ECO:0000256" key="1">
    <source>
        <dbReference type="ARBA" id="ARBA00004477"/>
    </source>
</evidence>
<evidence type="ECO:0000313" key="15">
    <source>
        <dbReference type="EMBL" id="AQT19707.1"/>
    </source>
</evidence>
<dbReference type="EMBL" id="KY273670">
    <property type="protein sequence ID" value="AQT19707.1"/>
    <property type="molecule type" value="mRNA"/>
</dbReference>
<keyword evidence="9 14" id="KW-0256">Endoplasmic reticulum</keyword>
<feature type="transmembrane region" description="Helical" evidence="14">
    <location>
        <begin position="92"/>
        <end position="118"/>
    </location>
</feature>
<dbReference type="Pfam" id="PF03982">
    <property type="entry name" value="DAGAT"/>
    <property type="match status" value="1"/>
</dbReference>
<dbReference type="EC" id="2.3.1.-" evidence="14"/>
<keyword evidence="5" id="KW-0444">Lipid biosynthesis</keyword>
<evidence type="ECO:0000256" key="14">
    <source>
        <dbReference type="RuleBase" id="RU367023"/>
    </source>
</evidence>
<evidence type="ECO:0000256" key="12">
    <source>
        <dbReference type="ARBA" id="ARBA00023136"/>
    </source>
</evidence>
<organism evidence="15">
    <name type="scientific">Nannochloropsis oceanica</name>
    <dbReference type="NCBI Taxonomy" id="145522"/>
    <lineage>
        <taxon>Eukaryota</taxon>
        <taxon>Sar</taxon>
        <taxon>Stramenopiles</taxon>
        <taxon>Ochrophyta</taxon>
        <taxon>Eustigmatophyceae</taxon>
        <taxon>Eustigmatales</taxon>
        <taxon>Monodopsidaceae</taxon>
        <taxon>Nannochloropsis</taxon>
    </lineage>
</organism>
<dbReference type="GO" id="GO:0005789">
    <property type="term" value="C:endoplasmic reticulum membrane"/>
    <property type="evidence" value="ECO:0007669"/>
    <property type="project" value="UniProtKB-SubCell"/>
</dbReference>
<keyword evidence="11" id="KW-0443">Lipid metabolism</keyword>
<comment type="pathway">
    <text evidence="2">Glycerolipid metabolism; triacylglycerol biosynthesis.</text>
</comment>
<accession>A0A1S6KMB5</accession>
<name>A0A1S6KMB5_9STRA</name>
<reference evidence="15" key="1">
    <citation type="journal article" date="2017" name="Biotechnol. Biofuels">
        <title>Nannochloropsis, a rich source of diacylglycerol acyltransferases for engineering of triacylglycerol content in different hosts.</title>
        <authorList>
            <person name="Zienkiewicz K."/>
            <person name="Zienkiewicz A."/>
            <person name="Poliner E."/>
            <person name="Du Z.Y."/>
            <person name="Vollheyde K."/>
            <person name="Herrfurth C."/>
            <person name="Marmon S."/>
            <person name="Farre E.M."/>
            <person name="Feussner I."/>
            <person name="Benning C."/>
        </authorList>
    </citation>
    <scope>NUCLEOTIDE SEQUENCE</scope>
    <source>
        <strain evidence="15">CCMP1779</strain>
    </source>
</reference>
<evidence type="ECO:0000256" key="11">
    <source>
        <dbReference type="ARBA" id="ARBA00023098"/>
    </source>
</evidence>
<protein>
    <recommendedName>
        <fullName evidence="14">Acyltransferase</fullName>
        <ecNumber evidence="14">2.3.1.-</ecNumber>
    </recommendedName>
</protein>
<dbReference type="GO" id="GO:0006071">
    <property type="term" value="P:glycerol metabolic process"/>
    <property type="evidence" value="ECO:0007669"/>
    <property type="project" value="UniProtKB-KW"/>
</dbReference>
<keyword evidence="12 14" id="KW-0472">Membrane</keyword>
<gene>
    <name evidence="15" type="primary">DGTT3</name>
</gene>
<dbReference type="GO" id="GO:0019432">
    <property type="term" value="P:triglyceride biosynthetic process"/>
    <property type="evidence" value="ECO:0007669"/>
    <property type="project" value="TreeGrafter"/>
</dbReference>
<evidence type="ECO:0000256" key="10">
    <source>
        <dbReference type="ARBA" id="ARBA00022989"/>
    </source>
</evidence>
<proteinExistence type="evidence at transcript level"/>
<dbReference type="InterPro" id="IPR007130">
    <property type="entry name" value="DAGAT"/>
</dbReference>
<evidence type="ECO:0000256" key="4">
    <source>
        <dbReference type="ARBA" id="ARBA00005420"/>
    </source>
</evidence>
<evidence type="ECO:0000256" key="6">
    <source>
        <dbReference type="ARBA" id="ARBA00022679"/>
    </source>
</evidence>
<evidence type="ECO:0000256" key="5">
    <source>
        <dbReference type="ARBA" id="ARBA00022516"/>
    </source>
</evidence>
<comment type="caution">
    <text evidence="14">Lacks conserved residue(s) required for the propagation of feature annotation.</text>
</comment>
<dbReference type="PANTHER" id="PTHR12317">
    <property type="entry name" value="DIACYLGLYCEROL O-ACYLTRANSFERASE"/>
    <property type="match status" value="1"/>
</dbReference>
<evidence type="ECO:0000256" key="3">
    <source>
        <dbReference type="ARBA" id="ARBA00005189"/>
    </source>
</evidence>
<dbReference type="GO" id="GO:0004144">
    <property type="term" value="F:diacylglycerol O-acyltransferase activity"/>
    <property type="evidence" value="ECO:0007669"/>
    <property type="project" value="TreeGrafter"/>
</dbReference>
<keyword evidence="13 15" id="KW-0012">Acyltransferase</keyword>
<evidence type="ECO:0000256" key="13">
    <source>
        <dbReference type="ARBA" id="ARBA00023315"/>
    </source>
</evidence>
<comment type="subcellular location">
    <subcellularLocation>
        <location evidence="1 14">Endoplasmic reticulum membrane</location>
        <topology evidence="1 14">Multi-pass membrane protein</topology>
    </subcellularLocation>
</comment>
<keyword evidence="8" id="KW-0319">Glycerol metabolism</keyword>
<comment type="similarity">
    <text evidence="4 14">Belongs to the diacylglycerol acyltransferase family.</text>
</comment>
<sequence>MGATTETQTKKTFVMRTVAVRNEDIALEAATGDGAAGDATAGGLSRSILTEAPAASTSLSSRLAPSSAQASASPIMVRPEARPPGLLGRLQTLGAVVFLGLMGSSLYLVIASALYIVIGFGVLGHRICPSILLGVWVGQGLISVKVLHQDPEGIKRSWLFREMANFFDVTLVMEQKLDTSKKYLFAQHPHGILPLAPVLSAYFISDVVPGGGKIFCLIHSGMFYLPIVRFFMGEWGALPANKESVAEAKQQGQHCSIVVGGVAEIFLQNGETEQLQLRKGFIREAIRNGYDLVPMFHFGATRMYNFIGPASFWRSLSNRLPFPFFLIGGWGKGMTLLPKPVRIVIAVGSPIGLAALYGVPEGQSVPDPDPAKVDLIYEEWKKHLAGLYYRQRPEWETRELEIWDCPKS</sequence>
<keyword evidence="7 14" id="KW-0812">Transmembrane</keyword>
<comment type="pathway">
    <text evidence="3">Lipid metabolism.</text>
</comment>
<keyword evidence="6 14" id="KW-0808">Transferase</keyword>
<evidence type="ECO:0000256" key="8">
    <source>
        <dbReference type="ARBA" id="ARBA00022798"/>
    </source>
</evidence>
<dbReference type="PANTHER" id="PTHR12317:SF0">
    <property type="entry name" value="ACYLTRANSFERASE"/>
    <property type="match status" value="1"/>
</dbReference>
<dbReference type="AlphaFoldDB" id="A0A1S6KMB5"/>
<evidence type="ECO:0000256" key="7">
    <source>
        <dbReference type="ARBA" id="ARBA00022692"/>
    </source>
</evidence>